<comment type="caution">
    <text evidence="2">The sequence shown here is derived from an EMBL/GenBank/DDBJ whole genome shotgun (WGS) entry which is preliminary data.</text>
</comment>
<keyword evidence="1" id="KW-1133">Transmembrane helix</keyword>
<dbReference type="AlphaFoldDB" id="A0A9D4EEE3"/>
<keyword evidence="3" id="KW-1185">Reference proteome</keyword>
<reference evidence="2" key="1">
    <citation type="journal article" date="2019" name="bioRxiv">
        <title>The Genome of the Zebra Mussel, Dreissena polymorpha: A Resource for Invasive Species Research.</title>
        <authorList>
            <person name="McCartney M.A."/>
            <person name="Auch B."/>
            <person name="Kono T."/>
            <person name="Mallez S."/>
            <person name="Zhang Y."/>
            <person name="Obille A."/>
            <person name="Becker A."/>
            <person name="Abrahante J.E."/>
            <person name="Garbe J."/>
            <person name="Badalamenti J.P."/>
            <person name="Herman A."/>
            <person name="Mangelson H."/>
            <person name="Liachko I."/>
            <person name="Sullivan S."/>
            <person name="Sone E.D."/>
            <person name="Koren S."/>
            <person name="Silverstein K.A.T."/>
            <person name="Beckman K.B."/>
            <person name="Gohl D.M."/>
        </authorList>
    </citation>
    <scope>NUCLEOTIDE SEQUENCE</scope>
    <source>
        <strain evidence="2">Duluth1</strain>
        <tissue evidence="2">Whole animal</tissue>
    </source>
</reference>
<organism evidence="2 3">
    <name type="scientific">Dreissena polymorpha</name>
    <name type="common">Zebra mussel</name>
    <name type="synonym">Mytilus polymorpha</name>
    <dbReference type="NCBI Taxonomy" id="45954"/>
    <lineage>
        <taxon>Eukaryota</taxon>
        <taxon>Metazoa</taxon>
        <taxon>Spiralia</taxon>
        <taxon>Lophotrochozoa</taxon>
        <taxon>Mollusca</taxon>
        <taxon>Bivalvia</taxon>
        <taxon>Autobranchia</taxon>
        <taxon>Heteroconchia</taxon>
        <taxon>Euheterodonta</taxon>
        <taxon>Imparidentia</taxon>
        <taxon>Neoheterodontei</taxon>
        <taxon>Myida</taxon>
        <taxon>Dreissenoidea</taxon>
        <taxon>Dreissenidae</taxon>
        <taxon>Dreissena</taxon>
    </lineage>
</organism>
<accession>A0A9D4EEE3</accession>
<evidence type="ECO:0000313" key="3">
    <source>
        <dbReference type="Proteomes" id="UP000828390"/>
    </source>
</evidence>
<keyword evidence="1" id="KW-0472">Membrane</keyword>
<reference evidence="2" key="2">
    <citation type="submission" date="2020-11" db="EMBL/GenBank/DDBJ databases">
        <authorList>
            <person name="McCartney M.A."/>
            <person name="Auch B."/>
            <person name="Kono T."/>
            <person name="Mallez S."/>
            <person name="Becker A."/>
            <person name="Gohl D.M."/>
            <person name="Silverstein K.A.T."/>
            <person name="Koren S."/>
            <person name="Bechman K.B."/>
            <person name="Herman A."/>
            <person name="Abrahante J.E."/>
            <person name="Garbe J."/>
        </authorList>
    </citation>
    <scope>NUCLEOTIDE SEQUENCE</scope>
    <source>
        <strain evidence="2">Duluth1</strain>
        <tissue evidence="2">Whole animal</tissue>
    </source>
</reference>
<gene>
    <name evidence="2" type="ORF">DPMN_178538</name>
</gene>
<keyword evidence="1" id="KW-0812">Transmembrane</keyword>
<evidence type="ECO:0000256" key="1">
    <source>
        <dbReference type="SAM" id="Phobius"/>
    </source>
</evidence>
<proteinExistence type="predicted"/>
<name>A0A9D4EEE3_DREPO</name>
<dbReference type="EMBL" id="JAIWYP010000009">
    <property type="protein sequence ID" value="KAH3777101.1"/>
    <property type="molecule type" value="Genomic_DNA"/>
</dbReference>
<evidence type="ECO:0000313" key="2">
    <source>
        <dbReference type="EMBL" id="KAH3777101.1"/>
    </source>
</evidence>
<dbReference type="Proteomes" id="UP000828390">
    <property type="component" value="Unassembled WGS sequence"/>
</dbReference>
<sequence>MFHRCLYLSAASGGDSAGLSLPAIIRAGVGGLIFVVVVIGVCVTCRYRRGRREPKSVRKTGSQKRNALELAVSDSNHTANHLAKQNNKSSY</sequence>
<protein>
    <submittedName>
        <fullName evidence="2">Uncharacterized protein</fullName>
    </submittedName>
</protein>
<feature type="transmembrane region" description="Helical" evidence="1">
    <location>
        <begin position="23"/>
        <end position="45"/>
    </location>
</feature>